<reference evidence="2" key="1">
    <citation type="submission" date="2023-03" db="EMBL/GenBank/DDBJ databases">
        <authorList>
            <person name="Shen W."/>
            <person name="Cai J."/>
        </authorList>
    </citation>
    <scope>NUCLEOTIDE SEQUENCE</scope>
    <source>
        <strain evidence="2">Y37</strain>
    </source>
</reference>
<dbReference type="PANTHER" id="PTHR37038:SF12">
    <property type="entry name" value="TRANSCRIPTIONAL REGULATOR"/>
    <property type="match status" value="1"/>
</dbReference>
<dbReference type="InterPro" id="IPR053163">
    <property type="entry name" value="HTH-type_regulator_Rgg"/>
</dbReference>
<dbReference type="EMBL" id="JARQDL010000013">
    <property type="protein sequence ID" value="MDT2946830.1"/>
    <property type="molecule type" value="Genomic_DNA"/>
</dbReference>
<dbReference type="SUPFAM" id="SSF47413">
    <property type="entry name" value="lambda repressor-like DNA-binding domains"/>
    <property type="match status" value="1"/>
</dbReference>
<gene>
    <name evidence="2" type="ORF">P7I04_12445</name>
</gene>
<dbReference type="Proteomes" id="UP001250218">
    <property type="component" value="Unassembled WGS sequence"/>
</dbReference>
<dbReference type="GO" id="GO:0003677">
    <property type="term" value="F:DNA binding"/>
    <property type="evidence" value="ECO:0007669"/>
    <property type="project" value="InterPro"/>
</dbReference>
<feature type="domain" description="HTH-type transcriptional regulator Rgg C-terminal" evidence="1">
    <location>
        <begin position="114"/>
        <end position="265"/>
    </location>
</feature>
<dbReference type="PANTHER" id="PTHR37038">
    <property type="entry name" value="TRANSCRIPTIONAL REGULATOR-RELATED"/>
    <property type="match status" value="1"/>
</dbReference>
<evidence type="ECO:0000313" key="3">
    <source>
        <dbReference type="Proteomes" id="UP001250218"/>
    </source>
</evidence>
<dbReference type="InterPro" id="IPR010057">
    <property type="entry name" value="Transcription_activator_Rgg_C"/>
</dbReference>
<organism evidence="2 3">
    <name type="scientific">Lactococcus lactis</name>
    <dbReference type="NCBI Taxonomy" id="1358"/>
    <lineage>
        <taxon>Bacteria</taxon>
        <taxon>Bacillati</taxon>
        <taxon>Bacillota</taxon>
        <taxon>Bacilli</taxon>
        <taxon>Lactobacillales</taxon>
        <taxon>Streptococcaceae</taxon>
        <taxon>Lactococcus</taxon>
    </lineage>
</organism>
<dbReference type="InterPro" id="IPR010982">
    <property type="entry name" value="Lambda_DNA-bd_dom_sf"/>
</dbReference>
<evidence type="ECO:0000313" key="2">
    <source>
        <dbReference type="EMBL" id="MDT2946830.1"/>
    </source>
</evidence>
<protein>
    <submittedName>
        <fullName evidence="2">Rgg/GadR/MutR family transcriptional regulator</fullName>
    </submittedName>
</protein>
<name>A0A7X1SAY2_9LACT</name>
<dbReference type="RefSeq" id="WP_153241402.1">
    <property type="nucleotide sequence ID" value="NZ_JARQCI010000004.1"/>
</dbReference>
<evidence type="ECO:0000259" key="1">
    <source>
        <dbReference type="Pfam" id="PF21259"/>
    </source>
</evidence>
<dbReference type="CDD" id="cd00093">
    <property type="entry name" value="HTH_XRE"/>
    <property type="match status" value="1"/>
</dbReference>
<accession>A0A7X1SAY2</accession>
<dbReference type="InterPro" id="IPR001387">
    <property type="entry name" value="Cro/C1-type_HTH"/>
</dbReference>
<dbReference type="NCBIfam" id="TIGR01716">
    <property type="entry name" value="RGG_Cterm"/>
    <property type="match status" value="1"/>
</dbReference>
<dbReference type="AlphaFoldDB" id="A0A7X1SAY2"/>
<dbReference type="Pfam" id="PF21259">
    <property type="entry name" value="Rgg_C"/>
    <property type="match status" value="1"/>
</dbReference>
<sequence length="298" mass="35594">MIDKRYGVIFRQIREQKQLSLSYFEKYGVLKSNLARFERGETMMGFERVVSMLQVMNITLSDYELFFNYYLPDYQEHFLVELEKAAFSLDDMKCKKLFDEIDHSENRLLALTAKAKFDKLDQYEIEEILEYLYRVKYWGYFELSLNYDVAEYISIVEIKDLINIFEKKTSYFSDVTKYRRKIHQIVYKIILKLCLNGDEKFANELLKSTKRPERERIDFYISTLRKLTKGCVSYCFKSEQDGLLEINQSLNLLEELGNAQLKQYYLEQVKPILMSKNINFINHKFGVLKDTNRDGGNK</sequence>
<proteinExistence type="predicted"/>
<comment type="caution">
    <text evidence="2">The sequence shown here is derived from an EMBL/GenBank/DDBJ whole genome shotgun (WGS) entry which is preliminary data.</text>
</comment>